<dbReference type="AlphaFoldDB" id="A0A5N0EI49"/>
<protein>
    <submittedName>
        <fullName evidence="2">Dienelactone hydrolase family protein</fullName>
    </submittedName>
</protein>
<dbReference type="PANTHER" id="PTHR46623:SF10">
    <property type="entry name" value="CARBOXYMETHYLENEBUTENOLIDASE HOMOLOG"/>
    <property type="match status" value="1"/>
</dbReference>
<dbReference type="InterPro" id="IPR051049">
    <property type="entry name" value="Dienelactone_hydrolase-like"/>
</dbReference>
<dbReference type="GO" id="GO:0016787">
    <property type="term" value="F:hydrolase activity"/>
    <property type="evidence" value="ECO:0007669"/>
    <property type="project" value="UniProtKB-KW"/>
</dbReference>
<name>A0A5N0EI49_9NOCA</name>
<evidence type="ECO:0000313" key="2">
    <source>
        <dbReference type="EMBL" id="KAA8888500.1"/>
    </source>
</evidence>
<gene>
    <name evidence="2" type="ORF">F3087_15955</name>
</gene>
<keyword evidence="2" id="KW-0378">Hydrolase</keyword>
<proteinExistence type="predicted"/>
<dbReference type="Proteomes" id="UP000323876">
    <property type="component" value="Unassembled WGS sequence"/>
</dbReference>
<evidence type="ECO:0000313" key="3">
    <source>
        <dbReference type="Proteomes" id="UP000323876"/>
    </source>
</evidence>
<dbReference type="SUPFAM" id="SSF53474">
    <property type="entry name" value="alpha/beta-Hydrolases"/>
    <property type="match status" value="1"/>
</dbReference>
<dbReference type="InterPro" id="IPR002925">
    <property type="entry name" value="Dienelactn_hydro"/>
</dbReference>
<keyword evidence="3" id="KW-1185">Reference proteome</keyword>
<dbReference type="RefSeq" id="WP_150402665.1">
    <property type="nucleotide sequence ID" value="NZ_VXLC01000004.1"/>
</dbReference>
<feature type="domain" description="Dienelactone hydrolase" evidence="1">
    <location>
        <begin position="20"/>
        <end position="251"/>
    </location>
</feature>
<sequence>MTSPVAFNAVEISLPDGTADAYFAHPGDNAAHPGLLFYPDALGLRPTLREMVETIAAHGFAVLAPNFFYRSGRAPVVPLPDFSEPDAMGDFFTDLAPVREALTPDKAMQDAHGYLAWLSANELVAPGALATTGYCMGGRLALRTAATFGDQIAAAASFHGGFLAADDRPDSPHHTAADITAELFVAHADHDGSMPPEDITRLEQALDKAGVRYTSVVYPDAPHGFTMRDTPAYRPEAYQRHLDDLLTLLHRSFRPE</sequence>
<reference evidence="2 3" key="1">
    <citation type="submission" date="2019-09" db="EMBL/GenBank/DDBJ databases">
        <authorList>
            <person name="Wang X."/>
        </authorList>
    </citation>
    <scope>NUCLEOTIDE SEQUENCE [LARGE SCALE GENOMIC DNA]</scope>
    <source>
        <strain evidence="2 3">CICC 11023</strain>
    </source>
</reference>
<dbReference type="InterPro" id="IPR029058">
    <property type="entry name" value="AB_hydrolase_fold"/>
</dbReference>
<dbReference type="PANTHER" id="PTHR46623">
    <property type="entry name" value="CARBOXYMETHYLENEBUTENOLIDASE-RELATED"/>
    <property type="match status" value="1"/>
</dbReference>
<dbReference type="Gene3D" id="3.40.50.1820">
    <property type="entry name" value="alpha/beta hydrolase"/>
    <property type="match status" value="1"/>
</dbReference>
<organism evidence="2 3">
    <name type="scientific">Nocardia colli</name>
    <dbReference type="NCBI Taxonomy" id="2545717"/>
    <lineage>
        <taxon>Bacteria</taxon>
        <taxon>Bacillati</taxon>
        <taxon>Actinomycetota</taxon>
        <taxon>Actinomycetes</taxon>
        <taxon>Mycobacteriales</taxon>
        <taxon>Nocardiaceae</taxon>
        <taxon>Nocardia</taxon>
    </lineage>
</organism>
<accession>A0A5N0EI49</accession>
<evidence type="ECO:0000259" key="1">
    <source>
        <dbReference type="Pfam" id="PF01738"/>
    </source>
</evidence>
<dbReference type="EMBL" id="VXLC01000004">
    <property type="protein sequence ID" value="KAA8888500.1"/>
    <property type="molecule type" value="Genomic_DNA"/>
</dbReference>
<dbReference type="Pfam" id="PF01738">
    <property type="entry name" value="DLH"/>
    <property type="match status" value="1"/>
</dbReference>
<comment type="caution">
    <text evidence="2">The sequence shown here is derived from an EMBL/GenBank/DDBJ whole genome shotgun (WGS) entry which is preliminary data.</text>
</comment>
<dbReference type="OrthoDB" id="9787933at2"/>